<protein>
    <submittedName>
        <fullName evidence="3">IS21 family transposase</fullName>
    </submittedName>
</protein>
<dbReference type="AlphaFoldDB" id="A0A8J6TEP3"/>
<feature type="domain" description="Integrase catalytic" evidence="2">
    <location>
        <begin position="135"/>
        <end position="317"/>
    </location>
</feature>
<sequence>MSRRLSMRNIREVLRLKWHRGLSNRQIAKSCAVARSTVGEYIVKAKEAGLCWPLPEDLDDTALERMLHSVPEAPQGSPEAMPSMKYLYDELKRKGVTLTLLWYEYKQENPSGYQYSWFCEKYRSWEKTLDVALRQEHRAGEKLFVDYAGHTVSITDPKTGTATQAQVFIACLGASNYTYAEASFTQNLHDWIQAHVNCFEFFGGVPEIVVPDNLKSGITSPCRYEPDVNPTYQELADHYDTAVIPARVRKPKDKAKVETGVKFAEIWILAALRNHTFFSLGELNQAIAKKLTELNNKKFQKLPTTRRQQFEKLDKPALKPLPERRYEYALWKKATVNIDYHIEIERHYYSVPYQLVRKRLDVRLSGRTVEVLYKNRRVASHTRSYRKGGFTTLPEHMPEKHKKYLEWTPARIIKWAGEAGPCTKKLVIEIINSKPHPQQGYRACLGIMRLGDKRYGRERLEAACSRALAIRSFSYKSVESILRKSLDQQPLVTNPAKTQAAPAIHDNIRGKDYYRQEQEETHA</sequence>
<dbReference type="PROSITE" id="PS50994">
    <property type="entry name" value="INTEGRASE"/>
    <property type="match status" value="1"/>
</dbReference>
<dbReference type="PANTHER" id="PTHR35004:SF8">
    <property type="entry name" value="TRANSPOSASE RV3428C-RELATED"/>
    <property type="match status" value="1"/>
</dbReference>
<evidence type="ECO:0000259" key="2">
    <source>
        <dbReference type="PROSITE" id="PS50994"/>
    </source>
</evidence>
<name>A0A8J6TEP3_9BACT</name>
<dbReference type="PROSITE" id="PS50532">
    <property type="entry name" value="HTH_IS408"/>
    <property type="match status" value="1"/>
</dbReference>
<gene>
    <name evidence="3" type="ORF">H8E41_00275</name>
</gene>
<reference evidence="3 4" key="1">
    <citation type="submission" date="2020-08" db="EMBL/GenBank/DDBJ databases">
        <title>Bridging the membrane lipid divide: bacteria of the FCB group superphylum have the potential to synthesize archaeal ether lipids.</title>
        <authorList>
            <person name="Villanueva L."/>
            <person name="Von Meijenfeldt F.A.B."/>
            <person name="Westbye A.B."/>
            <person name="Yadav S."/>
            <person name="Hopmans E.C."/>
            <person name="Dutilh B.E."/>
            <person name="Sinninghe Damste J.S."/>
        </authorList>
    </citation>
    <scope>NUCLEOTIDE SEQUENCE [LARGE SCALE GENOMIC DNA]</scope>
    <source>
        <strain evidence="3">NIOZ-UU47</strain>
    </source>
</reference>
<dbReference type="EMBL" id="JACNJZ010000019">
    <property type="protein sequence ID" value="MBC8316312.1"/>
    <property type="molecule type" value="Genomic_DNA"/>
</dbReference>
<evidence type="ECO:0000259" key="1">
    <source>
        <dbReference type="PROSITE" id="PS50532"/>
    </source>
</evidence>
<dbReference type="Pfam" id="PF22483">
    <property type="entry name" value="Mu-transpos_C_2"/>
    <property type="match status" value="1"/>
</dbReference>
<dbReference type="PANTHER" id="PTHR35004">
    <property type="entry name" value="TRANSPOSASE RV3428C-RELATED"/>
    <property type="match status" value="1"/>
</dbReference>
<dbReference type="InterPro" id="IPR054353">
    <property type="entry name" value="IstA-like_C"/>
</dbReference>
<dbReference type="Proteomes" id="UP000614424">
    <property type="component" value="Unassembled WGS sequence"/>
</dbReference>
<evidence type="ECO:0000313" key="4">
    <source>
        <dbReference type="Proteomes" id="UP000614424"/>
    </source>
</evidence>
<dbReference type="GO" id="GO:0015074">
    <property type="term" value="P:DNA integration"/>
    <property type="evidence" value="ECO:0007669"/>
    <property type="project" value="InterPro"/>
</dbReference>
<dbReference type="InterPro" id="IPR001584">
    <property type="entry name" value="Integrase_cat-core"/>
</dbReference>
<comment type="caution">
    <text evidence="3">The sequence shown here is derived from an EMBL/GenBank/DDBJ whole genome shotgun (WGS) entry which is preliminary data.</text>
</comment>
<dbReference type="NCBIfam" id="NF033546">
    <property type="entry name" value="transpos_IS21"/>
    <property type="match status" value="1"/>
</dbReference>
<organism evidence="3 4">
    <name type="scientific">Candidatus Desulfobia pelagia</name>
    <dbReference type="NCBI Taxonomy" id="2841692"/>
    <lineage>
        <taxon>Bacteria</taxon>
        <taxon>Pseudomonadati</taxon>
        <taxon>Thermodesulfobacteriota</taxon>
        <taxon>Desulfobulbia</taxon>
        <taxon>Desulfobulbales</taxon>
        <taxon>Desulfobulbaceae</taxon>
        <taxon>Candidatus Desulfobia</taxon>
    </lineage>
</organism>
<proteinExistence type="predicted"/>
<evidence type="ECO:0000313" key="3">
    <source>
        <dbReference type="EMBL" id="MBC8316312.1"/>
    </source>
</evidence>
<dbReference type="InterPro" id="IPR017895">
    <property type="entry name" value="HTH_IS408/IS1162_type"/>
</dbReference>
<feature type="domain" description="HTH IS408-type" evidence="1">
    <location>
        <begin position="10"/>
        <end position="91"/>
    </location>
</feature>
<accession>A0A8J6TEP3</accession>